<accession>A0A151I0T2</accession>
<dbReference type="AlphaFoldDB" id="A0A151I0T2"/>
<dbReference type="EMBL" id="KQ976619">
    <property type="protein sequence ID" value="KYM79131.1"/>
    <property type="molecule type" value="Genomic_DNA"/>
</dbReference>
<gene>
    <name evidence="1" type="ORF">ALC53_10468</name>
</gene>
<dbReference type="Proteomes" id="UP000078540">
    <property type="component" value="Unassembled WGS sequence"/>
</dbReference>
<evidence type="ECO:0000313" key="2">
    <source>
        <dbReference type="Proteomes" id="UP000078540"/>
    </source>
</evidence>
<proteinExistence type="predicted"/>
<name>A0A151I0T2_9HYME</name>
<evidence type="ECO:0000313" key="1">
    <source>
        <dbReference type="EMBL" id="KYM79131.1"/>
    </source>
</evidence>
<keyword evidence="2" id="KW-1185">Reference proteome</keyword>
<sequence length="101" mass="11268">MTFTGIANQMQAENTVPMKDCIITIYALIRCLRRKRDDDGPAMAKREANYVTHVMTGQCVIIKSSISCQECALLHSRLAIGHYANSIMPILLPVTLEKKSD</sequence>
<protein>
    <submittedName>
        <fullName evidence="1">Uncharacterized protein</fullName>
    </submittedName>
</protein>
<organism evidence="1 2">
    <name type="scientific">Atta colombica</name>
    <dbReference type="NCBI Taxonomy" id="520822"/>
    <lineage>
        <taxon>Eukaryota</taxon>
        <taxon>Metazoa</taxon>
        <taxon>Ecdysozoa</taxon>
        <taxon>Arthropoda</taxon>
        <taxon>Hexapoda</taxon>
        <taxon>Insecta</taxon>
        <taxon>Pterygota</taxon>
        <taxon>Neoptera</taxon>
        <taxon>Endopterygota</taxon>
        <taxon>Hymenoptera</taxon>
        <taxon>Apocrita</taxon>
        <taxon>Aculeata</taxon>
        <taxon>Formicoidea</taxon>
        <taxon>Formicidae</taxon>
        <taxon>Myrmicinae</taxon>
        <taxon>Atta</taxon>
    </lineage>
</organism>
<reference evidence="1 2" key="1">
    <citation type="submission" date="2015-09" db="EMBL/GenBank/DDBJ databases">
        <title>Atta colombica WGS genome.</title>
        <authorList>
            <person name="Nygaard S."/>
            <person name="Hu H."/>
            <person name="Boomsma J."/>
            <person name="Zhang G."/>
        </authorList>
    </citation>
    <scope>NUCLEOTIDE SEQUENCE [LARGE SCALE GENOMIC DNA]</scope>
    <source>
        <strain evidence="1">Treedump-2</strain>
        <tissue evidence="1">Whole body</tissue>
    </source>
</reference>